<evidence type="ECO:0000313" key="1">
    <source>
        <dbReference type="EMBL" id="QHU20311.1"/>
    </source>
</evidence>
<name>A0A6C0KSY8_9ZZZZ</name>
<protein>
    <submittedName>
        <fullName evidence="1">Uncharacterized protein</fullName>
    </submittedName>
</protein>
<sequence>MEVPNDIINLILSFHDPSLVIMKYTAENCLQPRIQWNSPALSELEAVLYIRRYHAMYWSRSQRDQHYRDIHNDCKIYYASVFDKKGRHRS</sequence>
<organism evidence="1">
    <name type="scientific">viral metagenome</name>
    <dbReference type="NCBI Taxonomy" id="1070528"/>
    <lineage>
        <taxon>unclassified sequences</taxon>
        <taxon>metagenomes</taxon>
        <taxon>organismal metagenomes</taxon>
    </lineage>
</organism>
<accession>A0A6C0KSY8</accession>
<dbReference type="EMBL" id="MN740968">
    <property type="protein sequence ID" value="QHU20311.1"/>
    <property type="molecule type" value="Genomic_DNA"/>
</dbReference>
<proteinExistence type="predicted"/>
<dbReference type="AlphaFoldDB" id="A0A6C0KSY8"/>
<reference evidence="1" key="1">
    <citation type="journal article" date="2020" name="Nature">
        <title>Giant virus diversity and host interactions through global metagenomics.</title>
        <authorList>
            <person name="Schulz F."/>
            <person name="Roux S."/>
            <person name="Paez-Espino D."/>
            <person name="Jungbluth S."/>
            <person name="Walsh D.A."/>
            <person name="Denef V.J."/>
            <person name="McMahon K.D."/>
            <person name="Konstantinidis K.T."/>
            <person name="Eloe-Fadrosh E.A."/>
            <person name="Kyrpides N.C."/>
            <person name="Woyke T."/>
        </authorList>
    </citation>
    <scope>NUCLEOTIDE SEQUENCE</scope>
    <source>
        <strain evidence="1">GVMAG-S-3300013093-109</strain>
    </source>
</reference>